<comment type="caution">
    <text evidence="2">The sequence shown here is derived from an EMBL/GenBank/DDBJ whole genome shotgun (WGS) entry which is preliminary data.</text>
</comment>
<evidence type="ECO:0000313" key="2">
    <source>
        <dbReference type="EMBL" id="MBC3938198.1"/>
    </source>
</evidence>
<evidence type="ECO:0000256" key="1">
    <source>
        <dbReference type="SAM" id="MobiDB-lite"/>
    </source>
</evidence>
<organism evidence="2 3">
    <name type="scientific">Anaerotruncus massiliensis</name>
    <name type="common">ex Togo et al. 2019</name>
    <dbReference type="NCBI Taxonomy" id="1673720"/>
    <lineage>
        <taxon>Bacteria</taxon>
        <taxon>Bacillati</taxon>
        <taxon>Bacillota</taxon>
        <taxon>Clostridia</taxon>
        <taxon>Eubacteriales</taxon>
        <taxon>Oscillospiraceae</taxon>
        <taxon>Anaerotruncus</taxon>
    </lineage>
</organism>
<evidence type="ECO:0008006" key="4">
    <source>
        <dbReference type="Google" id="ProtNLM"/>
    </source>
</evidence>
<name>A0ABR7ACR2_9FIRM</name>
<keyword evidence="3" id="KW-1185">Reference proteome</keyword>
<reference evidence="2 3" key="1">
    <citation type="submission" date="2020-08" db="EMBL/GenBank/DDBJ databases">
        <authorList>
            <person name="Liu C."/>
            <person name="Sun Q."/>
        </authorList>
    </citation>
    <scope>NUCLEOTIDE SEQUENCE [LARGE SCALE GENOMIC DNA]</scope>
    <source>
        <strain evidence="2 3">22A2-44</strain>
    </source>
</reference>
<gene>
    <name evidence="2" type="ORF">H8R05_04685</name>
</gene>
<feature type="compositionally biased region" description="Polar residues" evidence="1">
    <location>
        <begin position="10"/>
        <end position="19"/>
    </location>
</feature>
<dbReference type="RefSeq" id="WP_147437519.1">
    <property type="nucleotide sequence ID" value="NZ_JACOIH010000005.1"/>
</dbReference>
<evidence type="ECO:0000313" key="3">
    <source>
        <dbReference type="Proteomes" id="UP000602181"/>
    </source>
</evidence>
<sequence>MDSIRFLPRSGSSGKSKNPQKGPIVLRLSTLLSGFGFARVFSLVPGGPRRRCDRRRVRGYRPRTVSRASGISCSGIKSHWISYEFQGNGYVIKGAIPQKRPRENLLGFYAAFWSQILKIPNWKMKNKLQSAFGHFVLCGGSWKNSQKVHDMK</sequence>
<accession>A0ABR7ACR2</accession>
<dbReference type="Proteomes" id="UP000602181">
    <property type="component" value="Unassembled WGS sequence"/>
</dbReference>
<protein>
    <recommendedName>
        <fullName evidence="4">DUF4338 domain-containing protein</fullName>
    </recommendedName>
</protein>
<feature type="region of interest" description="Disordered" evidence="1">
    <location>
        <begin position="1"/>
        <end position="21"/>
    </location>
</feature>
<proteinExistence type="predicted"/>
<dbReference type="EMBL" id="JACOIH010000005">
    <property type="protein sequence ID" value="MBC3938198.1"/>
    <property type="molecule type" value="Genomic_DNA"/>
</dbReference>